<feature type="transmembrane region" description="Helical" evidence="3">
    <location>
        <begin position="211"/>
        <end position="232"/>
    </location>
</feature>
<evidence type="ECO:0000256" key="1">
    <source>
        <dbReference type="SAM" id="Coils"/>
    </source>
</evidence>
<feature type="compositionally biased region" description="Polar residues" evidence="2">
    <location>
        <begin position="1548"/>
        <end position="1557"/>
    </location>
</feature>
<name>A0A1Q9CLG7_SYMMI</name>
<keyword evidence="5" id="KW-1185">Reference proteome</keyword>
<feature type="region of interest" description="Disordered" evidence="2">
    <location>
        <begin position="1198"/>
        <end position="1288"/>
    </location>
</feature>
<feature type="region of interest" description="Disordered" evidence="2">
    <location>
        <begin position="445"/>
        <end position="477"/>
    </location>
</feature>
<feature type="transmembrane region" description="Helical" evidence="3">
    <location>
        <begin position="152"/>
        <end position="175"/>
    </location>
</feature>
<dbReference type="OrthoDB" id="420728at2759"/>
<feature type="compositionally biased region" description="Basic residues" evidence="2">
    <location>
        <begin position="672"/>
        <end position="681"/>
    </location>
</feature>
<feature type="coiled-coil region" evidence="1">
    <location>
        <begin position="905"/>
        <end position="932"/>
    </location>
</feature>
<feature type="compositionally biased region" description="Low complexity" evidence="2">
    <location>
        <begin position="598"/>
        <end position="612"/>
    </location>
</feature>
<reference evidence="4 5" key="1">
    <citation type="submission" date="2016-02" db="EMBL/GenBank/DDBJ databases">
        <title>Genome analysis of coral dinoflagellate symbionts highlights evolutionary adaptations to a symbiotic lifestyle.</title>
        <authorList>
            <person name="Aranda M."/>
            <person name="Li Y."/>
            <person name="Liew Y.J."/>
            <person name="Baumgarten S."/>
            <person name="Simakov O."/>
            <person name="Wilson M."/>
            <person name="Piel J."/>
            <person name="Ashoor H."/>
            <person name="Bougouffa S."/>
            <person name="Bajic V.B."/>
            <person name="Ryu T."/>
            <person name="Ravasi T."/>
            <person name="Bayer T."/>
            <person name="Micklem G."/>
            <person name="Kim H."/>
            <person name="Bhak J."/>
            <person name="Lajeunesse T.C."/>
            <person name="Voolstra C.R."/>
        </authorList>
    </citation>
    <scope>NUCLEOTIDE SEQUENCE [LARGE SCALE GENOMIC DNA]</scope>
    <source>
        <strain evidence="4 5">CCMP2467</strain>
    </source>
</reference>
<sequence>MEPPRLTPSNSKQSRDDAGLGVDRTAVEAQMGEWATYGAQLRAWVGLQVDEQLSRRVPGLMDARLAPISEALLDLKHAVLSTFSLAGSVIEYPLQHVMLSTALTAAVAAIALLGGSAWMQLNRKIQLDAPWKTPGPKHLTGKEQHRRALGHAMIHVLMPRLSLLATLGMLGASVLKDGPSFLLDLSFWVALAAQVTFFFAAEMAGESTGQLLDLMAFVSYFFQVVFISLPGFVQNQPAQTYRFLLQLAGTLFLFDVQRAAILAFSTYTVPLLLAAASGTSTELFLNTIWADVLLTLGLLLLLNTISGALPLNSEPLVADPSLRDELAMAEARRSIMSVMTDGEMVLKDDKIMQAGQRTRHYLGGLLGKKEVEVGGLLLQDVLHPTEVRHVPSICPSLKDSSSPASSFHVRLRDDRQAQLYTCAFQASDSDVLWLACIRDDGSEVTGAPLASSPQPGLAEAMSDLGDSRPPSEPSASGAFTLASQRQELALPELESIGFTLDIYAEELTMLQVKLNFNISDLAHIDAGRLPTMKRWLVQKSVDGFREWLIDQVQADLAGAPTVKFPGSFELHCPGSNGGTLRASDVAVTKMHANTDVAQASAAPNEAEQAKAAGEPPQLESPGVEAQGEAGTGGPTTSREAEVEAEVEEADLDCFLVHIECKNITQCAPELRRRSKSKKSRQTSRSSQVKVVDTELFSQREEKSRLWTQLETEIQRLEKDAVATGGPFLCKGRFMAALAEKKDVMDDTPRRWQLDGTEAQMEKVLFKADEDTASEYLKDLISSVGLKDAWGEMAKRFRSVQAQHAQLMSLASRDALNRDFVTRPEFRLTVQEEHYRKLQDHTKRLSALEQQVQEEQTKRLELTEALQEYAERTDRELKTLKPEVTKAHAWLQTLDQRCQEQNTANLKAFEDLQEQLNSREKKLREEATKLSKALEGEVVERKVLGIEVKKQKEFLAGEAFQKHMEDTCNKALANYVHRDVMMSEVQSSTEHMCQPLHVLIGKLEKTVQTLAQELRMKDAYLEQCLENEAAKLSHKDELLNERIDAVVDELPEKATVVSVDDVKGKLLFHVDNLESLHTRLQKEATHKLQEVVTRVSEFQVILQDHEHALQHAAEEILHRGTKYDVAVLTERVDRCAGKDKMEGDLKEIRDTLTWQSTKIESMQFQNGLGGGGGGLGIHRSGSRARSIIARSVLGGKLSRSSSMASDLPVTNSTSWKQMSTAAPISAEGSTVKFSEEDSKDDDAQDSTLKISIPKVPFAERIDEESSPRDVVSLAAGSEPGDEDAADVDDIRNDPMRDLLGLNAGIDAMGLEEHLVDQEQQLQNLQEQLADLMQGSALGASTLTELLQQQLECLAQGVFCLGKICLRPHRGGPATSTVLRQDNTGEVLGHLRSVMHWITHRQRPSEWEPTALATIALQSTRIPDHDVTYSPPRPTRVKESQPMPSLRRGKATPREVSPGERRPFASGGPGWRQRGLPANCSYDDVKRPSTTGAIMVASKPMDGRPLVVTPGVCVTSNGAAHTSEAAEAYERPSRDHSVDDVVSLPPLPESNHSNDSAVSAKSRESRRRPGM</sequence>
<feature type="transmembrane region" description="Helical" evidence="3">
    <location>
        <begin position="252"/>
        <end position="276"/>
    </location>
</feature>
<feature type="coiled-coil region" evidence="1">
    <location>
        <begin position="830"/>
        <end position="871"/>
    </location>
</feature>
<feature type="transmembrane region" description="Helical" evidence="3">
    <location>
        <begin position="97"/>
        <end position="118"/>
    </location>
</feature>
<gene>
    <name evidence="4" type="ORF">AK812_SmicGene35447</name>
</gene>
<accession>A0A1Q9CLG7</accession>
<evidence type="ECO:0000313" key="5">
    <source>
        <dbReference type="Proteomes" id="UP000186817"/>
    </source>
</evidence>
<keyword evidence="3" id="KW-0472">Membrane</keyword>
<feature type="region of interest" description="Disordered" evidence="2">
    <location>
        <begin position="1422"/>
        <end position="1482"/>
    </location>
</feature>
<feature type="region of interest" description="Disordered" evidence="2">
    <location>
        <begin position="1"/>
        <end position="21"/>
    </location>
</feature>
<feature type="compositionally biased region" description="Polar residues" evidence="2">
    <location>
        <begin position="1198"/>
        <end position="1231"/>
    </location>
</feature>
<evidence type="ECO:0000256" key="3">
    <source>
        <dbReference type="SAM" id="Phobius"/>
    </source>
</evidence>
<feature type="transmembrane region" description="Helical" evidence="3">
    <location>
        <begin position="283"/>
        <end position="302"/>
    </location>
</feature>
<feature type="transmembrane region" description="Helical" evidence="3">
    <location>
        <begin position="181"/>
        <end position="199"/>
    </location>
</feature>
<evidence type="ECO:0000256" key="2">
    <source>
        <dbReference type="SAM" id="MobiDB-lite"/>
    </source>
</evidence>
<feature type="region of interest" description="Disordered" evidence="2">
    <location>
        <begin position="669"/>
        <end position="688"/>
    </location>
</feature>
<feature type="compositionally biased region" description="Basic and acidic residues" evidence="2">
    <location>
        <begin position="1526"/>
        <end position="1537"/>
    </location>
</feature>
<feature type="compositionally biased region" description="Basic and acidic residues" evidence="2">
    <location>
        <begin position="1256"/>
        <end position="1266"/>
    </location>
</feature>
<evidence type="ECO:0000313" key="4">
    <source>
        <dbReference type="EMBL" id="OLP83755.1"/>
    </source>
</evidence>
<organism evidence="4 5">
    <name type="scientific">Symbiodinium microadriaticum</name>
    <name type="common">Dinoflagellate</name>
    <name type="synonym">Zooxanthella microadriatica</name>
    <dbReference type="NCBI Taxonomy" id="2951"/>
    <lineage>
        <taxon>Eukaryota</taxon>
        <taxon>Sar</taxon>
        <taxon>Alveolata</taxon>
        <taxon>Dinophyceae</taxon>
        <taxon>Suessiales</taxon>
        <taxon>Symbiodiniaceae</taxon>
        <taxon>Symbiodinium</taxon>
    </lineage>
</organism>
<keyword evidence="3" id="KW-0812">Transmembrane</keyword>
<keyword evidence="1" id="KW-0175">Coiled coil</keyword>
<dbReference type="Proteomes" id="UP000186817">
    <property type="component" value="Unassembled WGS sequence"/>
</dbReference>
<dbReference type="EMBL" id="LSRX01001094">
    <property type="protein sequence ID" value="OLP83755.1"/>
    <property type="molecule type" value="Genomic_DNA"/>
</dbReference>
<proteinExistence type="predicted"/>
<protein>
    <submittedName>
        <fullName evidence="4">Uncharacterized protein</fullName>
    </submittedName>
</protein>
<feature type="coiled-coil region" evidence="1">
    <location>
        <begin position="1306"/>
        <end position="1333"/>
    </location>
</feature>
<feature type="region of interest" description="Disordered" evidence="2">
    <location>
        <begin position="598"/>
        <end position="644"/>
    </location>
</feature>
<comment type="caution">
    <text evidence="4">The sequence shown here is derived from an EMBL/GenBank/DDBJ whole genome shotgun (WGS) entry which is preliminary data.</text>
</comment>
<feature type="region of interest" description="Disordered" evidence="2">
    <location>
        <begin position="1521"/>
        <end position="1569"/>
    </location>
</feature>
<keyword evidence="3" id="KW-1133">Transmembrane helix</keyword>